<evidence type="ECO:0000313" key="3">
    <source>
        <dbReference type="Proteomes" id="UP000318571"/>
    </source>
</evidence>
<feature type="region of interest" description="Disordered" evidence="1">
    <location>
        <begin position="59"/>
        <end position="138"/>
    </location>
</feature>
<sequence length="138" mass="16662">MNGSVLDEVVSQIHDECVGESRSVLTTLDKLKRIELRMEHLTTELEKLPQIKVKIAQKTCERERRQREEETRQEEHQRQHAERNRRALDRALAPPYIKPELRKFQPWQHRVIRRRKPQVQKQDSDEADKEDSEDDWFV</sequence>
<name>A0A553NXS0_TIGCA</name>
<feature type="compositionally biased region" description="Basic and acidic residues" evidence="1">
    <location>
        <begin position="59"/>
        <end position="89"/>
    </location>
</feature>
<protein>
    <submittedName>
        <fullName evidence="2">Uncharacterized protein</fullName>
    </submittedName>
</protein>
<evidence type="ECO:0000256" key="1">
    <source>
        <dbReference type="SAM" id="MobiDB-lite"/>
    </source>
</evidence>
<feature type="compositionally biased region" description="Acidic residues" evidence="1">
    <location>
        <begin position="125"/>
        <end position="138"/>
    </location>
</feature>
<dbReference type="Proteomes" id="UP000318571">
    <property type="component" value="Chromosome 9"/>
</dbReference>
<dbReference type="EMBL" id="VCGU01000009">
    <property type="protein sequence ID" value="TRY70220.1"/>
    <property type="molecule type" value="Genomic_DNA"/>
</dbReference>
<accession>A0A553NXS0</accession>
<keyword evidence="3" id="KW-1185">Reference proteome</keyword>
<reference evidence="2 3" key="1">
    <citation type="journal article" date="2018" name="Nat. Ecol. Evol.">
        <title>Genomic signatures of mitonuclear coevolution across populations of Tigriopus californicus.</title>
        <authorList>
            <person name="Barreto F.S."/>
            <person name="Watson E.T."/>
            <person name="Lima T.G."/>
            <person name="Willett C.S."/>
            <person name="Edmands S."/>
            <person name="Li W."/>
            <person name="Burton R.S."/>
        </authorList>
    </citation>
    <scope>NUCLEOTIDE SEQUENCE [LARGE SCALE GENOMIC DNA]</scope>
    <source>
        <strain evidence="2 3">San Diego</strain>
    </source>
</reference>
<dbReference type="AlphaFoldDB" id="A0A553NXS0"/>
<proteinExistence type="predicted"/>
<comment type="caution">
    <text evidence="2">The sequence shown here is derived from an EMBL/GenBank/DDBJ whole genome shotgun (WGS) entry which is preliminary data.</text>
</comment>
<organism evidence="2 3">
    <name type="scientific">Tigriopus californicus</name>
    <name type="common">Marine copepod</name>
    <dbReference type="NCBI Taxonomy" id="6832"/>
    <lineage>
        <taxon>Eukaryota</taxon>
        <taxon>Metazoa</taxon>
        <taxon>Ecdysozoa</taxon>
        <taxon>Arthropoda</taxon>
        <taxon>Crustacea</taxon>
        <taxon>Multicrustacea</taxon>
        <taxon>Hexanauplia</taxon>
        <taxon>Copepoda</taxon>
        <taxon>Harpacticoida</taxon>
        <taxon>Harpacticidae</taxon>
        <taxon>Tigriopus</taxon>
    </lineage>
</organism>
<evidence type="ECO:0000313" key="2">
    <source>
        <dbReference type="EMBL" id="TRY70220.1"/>
    </source>
</evidence>
<gene>
    <name evidence="2" type="ORF">TCAL_17257</name>
</gene>